<dbReference type="GO" id="GO:0005829">
    <property type="term" value="C:cytosol"/>
    <property type="evidence" value="ECO:0007669"/>
    <property type="project" value="TreeGrafter"/>
</dbReference>
<evidence type="ECO:0000256" key="9">
    <source>
        <dbReference type="ARBA" id="ARBA00048573"/>
    </source>
</evidence>
<sequence>MSDRGQELIEQRQAKLNRLRAGACDPYPARYQRTHTTQEAAQALQALEEKGATTQEALEVSLAGRVTAMRLMGKRTFIDLRDGTGKIQADLRQDALGDESYQAFVDLVDIGDFIGVSGTLFRTRTGEITVQARQYAFLAKA</sequence>
<dbReference type="SUPFAM" id="SSF50249">
    <property type="entry name" value="Nucleic acid-binding proteins"/>
    <property type="match status" value="1"/>
</dbReference>
<dbReference type="EMBL" id="BARS01040304">
    <property type="protein sequence ID" value="GAG34305.1"/>
    <property type="molecule type" value="Genomic_DNA"/>
</dbReference>
<keyword evidence="8" id="KW-0030">Aminoacyl-tRNA synthetase</keyword>
<keyword evidence="6" id="KW-0067">ATP-binding</keyword>
<evidence type="ECO:0000256" key="2">
    <source>
        <dbReference type="ARBA" id="ARBA00013166"/>
    </source>
</evidence>
<dbReference type="AlphaFoldDB" id="X0WUH8"/>
<evidence type="ECO:0000256" key="4">
    <source>
        <dbReference type="ARBA" id="ARBA00022723"/>
    </source>
</evidence>
<dbReference type="PANTHER" id="PTHR42918">
    <property type="entry name" value="LYSYL-TRNA SYNTHETASE"/>
    <property type="match status" value="1"/>
</dbReference>
<keyword evidence="5" id="KW-0547">Nucleotide-binding</keyword>
<feature type="domain" description="OB" evidence="10">
    <location>
        <begin position="60"/>
        <end position="135"/>
    </location>
</feature>
<dbReference type="FunFam" id="2.40.50.140:FF:000024">
    <property type="entry name" value="Lysine--tRNA ligase"/>
    <property type="match status" value="1"/>
</dbReference>
<dbReference type="InterPro" id="IPR004365">
    <property type="entry name" value="NA-bd_OB_tRNA"/>
</dbReference>
<dbReference type="InterPro" id="IPR044136">
    <property type="entry name" value="Lys-tRNA-ligase_II_N"/>
</dbReference>
<evidence type="ECO:0000256" key="8">
    <source>
        <dbReference type="ARBA" id="ARBA00023146"/>
    </source>
</evidence>
<comment type="caution">
    <text evidence="11">The sequence shown here is derived from an EMBL/GenBank/DDBJ whole genome shotgun (WGS) entry which is preliminary data.</text>
</comment>
<dbReference type="Pfam" id="PF01336">
    <property type="entry name" value="tRNA_anti-codon"/>
    <property type="match status" value="1"/>
</dbReference>
<dbReference type="CDD" id="cd04322">
    <property type="entry name" value="LysRS_N"/>
    <property type="match status" value="1"/>
</dbReference>
<evidence type="ECO:0000259" key="10">
    <source>
        <dbReference type="Pfam" id="PF01336"/>
    </source>
</evidence>
<dbReference type="Gene3D" id="2.40.50.140">
    <property type="entry name" value="Nucleic acid-binding proteins"/>
    <property type="match status" value="1"/>
</dbReference>
<evidence type="ECO:0000313" key="11">
    <source>
        <dbReference type="EMBL" id="GAG34305.1"/>
    </source>
</evidence>
<keyword evidence="4" id="KW-0479">Metal-binding</keyword>
<gene>
    <name evidence="11" type="ORF">S01H1_61470</name>
</gene>
<comment type="catalytic activity">
    <reaction evidence="9">
        <text>tRNA(Lys) + L-lysine + ATP = L-lysyl-tRNA(Lys) + AMP + diphosphate</text>
        <dbReference type="Rhea" id="RHEA:20792"/>
        <dbReference type="Rhea" id="RHEA-COMP:9696"/>
        <dbReference type="Rhea" id="RHEA-COMP:9697"/>
        <dbReference type="ChEBI" id="CHEBI:30616"/>
        <dbReference type="ChEBI" id="CHEBI:32551"/>
        <dbReference type="ChEBI" id="CHEBI:33019"/>
        <dbReference type="ChEBI" id="CHEBI:78442"/>
        <dbReference type="ChEBI" id="CHEBI:78529"/>
        <dbReference type="ChEBI" id="CHEBI:456215"/>
        <dbReference type="EC" id="6.1.1.6"/>
    </reaction>
</comment>
<proteinExistence type="inferred from homology"/>
<reference evidence="11" key="1">
    <citation type="journal article" date="2014" name="Front. Microbiol.">
        <title>High frequency of phylogenetically diverse reductive dehalogenase-homologous genes in deep subseafloor sedimentary metagenomes.</title>
        <authorList>
            <person name="Kawai M."/>
            <person name="Futagami T."/>
            <person name="Toyoda A."/>
            <person name="Takaki Y."/>
            <person name="Nishi S."/>
            <person name="Hori S."/>
            <person name="Arai W."/>
            <person name="Tsubouchi T."/>
            <person name="Morono Y."/>
            <person name="Uchiyama I."/>
            <person name="Ito T."/>
            <person name="Fujiyama A."/>
            <person name="Inagaki F."/>
            <person name="Takami H."/>
        </authorList>
    </citation>
    <scope>NUCLEOTIDE SEQUENCE</scope>
    <source>
        <strain evidence="11">Expedition CK06-06</strain>
    </source>
</reference>
<evidence type="ECO:0000256" key="5">
    <source>
        <dbReference type="ARBA" id="ARBA00022741"/>
    </source>
</evidence>
<dbReference type="EC" id="6.1.1.6" evidence="2"/>
<dbReference type="PANTHER" id="PTHR42918:SF15">
    <property type="entry name" value="LYSINE--TRNA LIGASE, CHLOROPLASTIC_MITOCHONDRIAL"/>
    <property type="match status" value="1"/>
</dbReference>
<accession>X0WUH8</accession>
<dbReference type="InterPro" id="IPR012340">
    <property type="entry name" value="NA-bd_OB-fold"/>
</dbReference>
<evidence type="ECO:0000256" key="6">
    <source>
        <dbReference type="ARBA" id="ARBA00022840"/>
    </source>
</evidence>
<feature type="non-terminal residue" evidence="11">
    <location>
        <position position="141"/>
    </location>
</feature>
<dbReference type="GO" id="GO:0046872">
    <property type="term" value="F:metal ion binding"/>
    <property type="evidence" value="ECO:0007669"/>
    <property type="project" value="UniProtKB-KW"/>
</dbReference>
<evidence type="ECO:0000256" key="1">
    <source>
        <dbReference type="ARBA" id="ARBA00008226"/>
    </source>
</evidence>
<comment type="similarity">
    <text evidence="1">Belongs to the class-II aminoacyl-tRNA synthetase family.</text>
</comment>
<protein>
    <recommendedName>
        <fullName evidence="2">lysine--tRNA ligase</fullName>
        <ecNumber evidence="2">6.1.1.6</ecNumber>
    </recommendedName>
</protein>
<keyword evidence="7" id="KW-0648">Protein biosynthesis</keyword>
<name>X0WUH8_9ZZZZ</name>
<evidence type="ECO:0000256" key="3">
    <source>
        <dbReference type="ARBA" id="ARBA00022598"/>
    </source>
</evidence>
<dbReference type="GO" id="GO:0006430">
    <property type="term" value="P:lysyl-tRNA aminoacylation"/>
    <property type="evidence" value="ECO:0007669"/>
    <property type="project" value="TreeGrafter"/>
</dbReference>
<organism evidence="11">
    <name type="scientific">marine sediment metagenome</name>
    <dbReference type="NCBI Taxonomy" id="412755"/>
    <lineage>
        <taxon>unclassified sequences</taxon>
        <taxon>metagenomes</taxon>
        <taxon>ecological metagenomes</taxon>
    </lineage>
</organism>
<dbReference type="GO" id="GO:0000049">
    <property type="term" value="F:tRNA binding"/>
    <property type="evidence" value="ECO:0007669"/>
    <property type="project" value="TreeGrafter"/>
</dbReference>
<dbReference type="GO" id="GO:0004824">
    <property type="term" value="F:lysine-tRNA ligase activity"/>
    <property type="evidence" value="ECO:0007669"/>
    <property type="project" value="UniProtKB-EC"/>
</dbReference>
<dbReference type="GO" id="GO:0005524">
    <property type="term" value="F:ATP binding"/>
    <property type="evidence" value="ECO:0007669"/>
    <property type="project" value="UniProtKB-KW"/>
</dbReference>
<evidence type="ECO:0000256" key="7">
    <source>
        <dbReference type="ARBA" id="ARBA00022917"/>
    </source>
</evidence>
<keyword evidence="3" id="KW-0436">Ligase</keyword>